<name>A0A151MFA6_ALLMI</name>
<dbReference type="EMBL" id="AKHW03006215">
    <property type="protein sequence ID" value="KYO23195.1"/>
    <property type="molecule type" value="Genomic_DNA"/>
</dbReference>
<evidence type="ECO:0000313" key="2">
    <source>
        <dbReference type="Proteomes" id="UP000050525"/>
    </source>
</evidence>
<comment type="caution">
    <text evidence="1">The sequence shown here is derived from an EMBL/GenBank/DDBJ whole genome shotgun (WGS) entry which is preliminary data.</text>
</comment>
<dbReference type="AlphaFoldDB" id="A0A151MFA6"/>
<reference evidence="1 2" key="1">
    <citation type="journal article" date="2012" name="Genome Biol.">
        <title>Sequencing three crocodilian genomes to illuminate the evolution of archosaurs and amniotes.</title>
        <authorList>
            <person name="St John J.A."/>
            <person name="Braun E.L."/>
            <person name="Isberg S.R."/>
            <person name="Miles L.G."/>
            <person name="Chong A.Y."/>
            <person name="Gongora J."/>
            <person name="Dalzell P."/>
            <person name="Moran C."/>
            <person name="Bed'hom B."/>
            <person name="Abzhanov A."/>
            <person name="Burgess S.C."/>
            <person name="Cooksey A.M."/>
            <person name="Castoe T.A."/>
            <person name="Crawford N.G."/>
            <person name="Densmore L.D."/>
            <person name="Drew J.C."/>
            <person name="Edwards S.V."/>
            <person name="Faircloth B.C."/>
            <person name="Fujita M.K."/>
            <person name="Greenwold M.J."/>
            <person name="Hoffmann F.G."/>
            <person name="Howard J.M."/>
            <person name="Iguchi T."/>
            <person name="Janes D.E."/>
            <person name="Khan S.Y."/>
            <person name="Kohno S."/>
            <person name="de Koning A.J."/>
            <person name="Lance S.L."/>
            <person name="McCarthy F.M."/>
            <person name="McCormack J.E."/>
            <person name="Merchant M.E."/>
            <person name="Peterson D.G."/>
            <person name="Pollock D.D."/>
            <person name="Pourmand N."/>
            <person name="Raney B.J."/>
            <person name="Roessler K.A."/>
            <person name="Sanford J.R."/>
            <person name="Sawyer R.H."/>
            <person name="Schmidt C.J."/>
            <person name="Triplett E.W."/>
            <person name="Tuberville T.D."/>
            <person name="Venegas-Anaya M."/>
            <person name="Howard J.T."/>
            <person name="Jarvis E.D."/>
            <person name="Guillette L.J.Jr."/>
            <person name="Glenn T.C."/>
            <person name="Green R.E."/>
            <person name="Ray D.A."/>
        </authorList>
    </citation>
    <scope>NUCLEOTIDE SEQUENCE [LARGE SCALE GENOMIC DNA]</scope>
    <source>
        <strain evidence="1">KSC_2009_1</strain>
    </source>
</reference>
<proteinExistence type="predicted"/>
<protein>
    <submittedName>
        <fullName evidence="1">Uncharacterized protein</fullName>
    </submittedName>
</protein>
<dbReference type="Proteomes" id="UP000050525">
    <property type="component" value="Unassembled WGS sequence"/>
</dbReference>
<gene>
    <name evidence="1" type="ORF">Y1Q_0005627</name>
</gene>
<accession>A0A151MFA6</accession>
<sequence length="154" mass="17207">MWAGRKLFDFFGVGLESQLPSSQGAWQAGKCKSGSWNSCPSHWTGPVYSGSKIQRPHTFFSCLAIFWLNQAKLALLKSHKDRMARLEECEVFLLQIPEREQGASHSCAVNSCKGSHLTSAEAAQRFLDLKSPGLPSWSIRFRGVTPDLHQWKGL</sequence>
<keyword evidence="2" id="KW-1185">Reference proteome</keyword>
<organism evidence="1 2">
    <name type="scientific">Alligator mississippiensis</name>
    <name type="common">American alligator</name>
    <dbReference type="NCBI Taxonomy" id="8496"/>
    <lineage>
        <taxon>Eukaryota</taxon>
        <taxon>Metazoa</taxon>
        <taxon>Chordata</taxon>
        <taxon>Craniata</taxon>
        <taxon>Vertebrata</taxon>
        <taxon>Euteleostomi</taxon>
        <taxon>Archelosauria</taxon>
        <taxon>Archosauria</taxon>
        <taxon>Crocodylia</taxon>
        <taxon>Alligatoridae</taxon>
        <taxon>Alligatorinae</taxon>
        <taxon>Alligator</taxon>
    </lineage>
</organism>
<evidence type="ECO:0000313" key="1">
    <source>
        <dbReference type="EMBL" id="KYO23195.1"/>
    </source>
</evidence>